<comment type="caution">
    <text evidence="3">The sequence shown here is derived from an EMBL/GenBank/DDBJ whole genome shotgun (WGS) entry which is preliminary data.</text>
</comment>
<dbReference type="PATRIC" id="fig|1618586.3.peg.59"/>
<dbReference type="GO" id="GO:0042586">
    <property type="term" value="F:peptide deformylase activity"/>
    <property type="evidence" value="ECO:0007669"/>
    <property type="project" value="UniProtKB-UniRule"/>
</dbReference>
<feature type="binding site" evidence="2">
    <location>
        <position position="146"/>
    </location>
    <ligand>
        <name>Fe cation</name>
        <dbReference type="ChEBI" id="CHEBI:24875"/>
    </ligand>
</feature>
<protein>
    <recommendedName>
        <fullName evidence="2">Peptide deformylase</fullName>
        <shortName evidence="2">PDF</shortName>
        <ecNumber evidence="2">3.5.1.88</ecNumber>
    </recommendedName>
    <alternativeName>
        <fullName evidence="2">Polypeptide deformylase</fullName>
    </alternativeName>
</protein>
<dbReference type="HAMAP" id="MF_00163">
    <property type="entry name" value="Pep_deformylase"/>
    <property type="match status" value="1"/>
</dbReference>
<reference evidence="3 4" key="1">
    <citation type="journal article" date="2015" name="Nature">
        <title>rRNA introns, odd ribosomes, and small enigmatic genomes across a large radiation of phyla.</title>
        <authorList>
            <person name="Brown C.T."/>
            <person name="Hug L.A."/>
            <person name="Thomas B.C."/>
            <person name="Sharon I."/>
            <person name="Castelle C.J."/>
            <person name="Singh A."/>
            <person name="Wilkins M.J."/>
            <person name="Williams K.H."/>
            <person name="Banfield J.F."/>
        </authorList>
    </citation>
    <scope>NUCLEOTIDE SEQUENCE [LARGE SCALE GENOMIC DNA]</scope>
</reference>
<feature type="binding site" evidence="2">
    <location>
        <position position="150"/>
    </location>
    <ligand>
        <name>Fe cation</name>
        <dbReference type="ChEBI" id="CHEBI:24875"/>
    </ligand>
</feature>
<evidence type="ECO:0000313" key="3">
    <source>
        <dbReference type="EMBL" id="KKP32262.1"/>
    </source>
</evidence>
<dbReference type="Proteomes" id="UP000034803">
    <property type="component" value="Unassembled WGS sequence"/>
</dbReference>
<accession>A0A0G0BMK5</accession>
<dbReference type="GO" id="GO:0046872">
    <property type="term" value="F:metal ion binding"/>
    <property type="evidence" value="ECO:0007669"/>
    <property type="project" value="UniProtKB-KW"/>
</dbReference>
<dbReference type="PANTHER" id="PTHR10458">
    <property type="entry name" value="PEPTIDE DEFORMYLASE"/>
    <property type="match status" value="1"/>
</dbReference>
<dbReference type="EMBL" id="LBOI01000001">
    <property type="protein sequence ID" value="KKP32262.1"/>
    <property type="molecule type" value="Genomic_DNA"/>
</dbReference>
<gene>
    <name evidence="2" type="primary">def</name>
    <name evidence="3" type="ORF">UR21_C0001G0058</name>
</gene>
<proteinExistence type="inferred from homology"/>
<comment type="cofactor">
    <cofactor evidence="2">
        <name>Fe(2+)</name>
        <dbReference type="ChEBI" id="CHEBI:29033"/>
    </cofactor>
    <text evidence="2">Binds 1 Fe(2+) ion.</text>
</comment>
<dbReference type="EC" id="3.5.1.88" evidence="2"/>
<evidence type="ECO:0000256" key="1">
    <source>
        <dbReference type="ARBA" id="ARBA00010759"/>
    </source>
</evidence>
<dbReference type="CDD" id="cd00487">
    <property type="entry name" value="Pep_deformylase"/>
    <property type="match status" value="1"/>
</dbReference>
<dbReference type="SUPFAM" id="SSF56420">
    <property type="entry name" value="Peptide deformylase"/>
    <property type="match status" value="1"/>
</dbReference>
<name>A0A0G0BMK5_9BACT</name>
<comment type="similarity">
    <text evidence="1 2">Belongs to the polypeptide deformylase family.</text>
</comment>
<sequence length="181" mass="20689">MIQKIVQSGDPLLRLTCKPVTQIDKKIKAIIKDLKDTLSVQIDPEGVGLAAPQIGKNLRIFVVGYKNLKRVVINPEIIKIEPRLSVSKDDIKKQSKKPEILEGCLSLPYYYGPLKREGLVKIKYLNEDGCEVVEEFKGFNAQIILHEIDHLNGILFIDHLLEQNKKLFKLSETDEWEEVEI</sequence>
<dbReference type="InterPro" id="IPR036821">
    <property type="entry name" value="Peptide_deformylase_sf"/>
</dbReference>
<dbReference type="PRINTS" id="PR01576">
    <property type="entry name" value="PDEFORMYLASE"/>
</dbReference>
<comment type="function">
    <text evidence="2">Removes the formyl group from the N-terminal Met of newly synthesized proteins. Requires at least a dipeptide for an efficient rate of reaction. N-terminal L-methionine is a prerequisite for activity but the enzyme has broad specificity at other positions.</text>
</comment>
<keyword evidence="2" id="KW-0648">Protein biosynthesis</keyword>
<organism evidence="3 4">
    <name type="scientific">Candidatus Woesebacteria bacterium GW2011_GWC2_31_9</name>
    <dbReference type="NCBI Taxonomy" id="1618586"/>
    <lineage>
        <taxon>Bacteria</taxon>
        <taxon>Candidatus Woeseibacteriota</taxon>
    </lineage>
</organism>
<dbReference type="GO" id="GO:0006412">
    <property type="term" value="P:translation"/>
    <property type="evidence" value="ECO:0007669"/>
    <property type="project" value="UniProtKB-UniRule"/>
</dbReference>
<dbReference type="AlphaFoldDB" id="A0A0G0BMK5"/>
<keyword evidence="2" id="KW-0408">Iron</keyword>
<feature type="binding site" evidence="2">
    <location>
        <position position="104"/>
    </location>
    <ligand>
        <name>Fe cation</name>
        <dbReference type="ChEBI" id="CHEBI:24875"/>
    </ligand>
</feature>
<feature type="active site" evidence="2">
    <location>
        <position position="147"/>
    </location>
</feature>
<evidence type="ECO:0000256" key="2">
    <source>
        <dbReference type="HAMAP-Rule" id="MF_00163"/>
    </source>
</evidence>
<evidence type="ECO:0000313" key="4">
    <source>
        <dbReference type="Proteomes" id="UP000034803"/>
    </source>
</evidence>
<dbReference type="PANTHER" id="PTHR10458:SF22">
    <property type="entry name" value="PEPTIDE DEFORMYLASE"/>
    <property type="match status" value="1"/>
</dbReference>
<keyword evidence="2" id="KW-0479">Metal-binding</keyword>
<dbReference type="Pfam" id="PF01327">
    <property type="entry name" value="Pep_deformylase"/>
    <property type="match status" value="1"/>
</dbReference>
<comment type="catalytic activity">
    <reaction evidence="2">
        <text>N-terminal N-formyl-L-methionyl-[peptide] + H2O = N-terminal L-methionyl-[peptide] + formate</text>
        <dbReference type="Rhea" id="RHEA:24420"/>
        <dbReference type="Rhea" id="RHEA-COMP:10639"/>
        <dbReference type="Rhea" id="RHEA-COMP:10640"/>
        <dbReference type="ChEBI" id="CHEBI:15377"/>
        <dbReference type="ChEBI" id="CHEBI:15740"/>
        <dbReference type="ChEBI" id="CHEBI:49298"/>
        <dbReference type="ChEBI" id="CHEBI:64731"/>
        <dbReference type="EC" id="3.5.1.88"/>
    </reaction>
</comment>
<dbReference type="NCBIfam" id="NF001159">
    <property type="entry name" value="PRK00150.1-3"/>
    <property type="match status" value="1"/>
</dbReference>
<dbReference type="Gene3D" id="3.90.45.10">
    <property type="entry name" value="Peptide deformylase"/>
    <property type="match status" value="1"/>
</dbReference>
<keyword evidence="2" id="KW-0378">Hydrolase</keyword>
<dbReference type="NCBIfam" id="TIGR00079">
    <property type="entry name" value="pept_deformyl"/>
    <property type="match status" value="1"/>
</dbReference>
<dbReference type="PIRSF" id="PIRSF004749">
    <property type="entry name" value="Pep_def"/>
    <property type="match status" value="1"/>
</dbReference>
<dbReference type="InterPro" id="IPR023635">
    <property type="entry name" value="Peptide_deformylase"/>
</dbReference>